<dbReference type="AlphaFoldDB" id="A0A448WS15"/>
<dbReference type="InterPro" id="IPR039725">
    <property type="entry name" value="CC2D1A/B"/>
</dbReference>
<dbReference type="EMBL" id="CAAALY010038665">
    <property type="protein sequence ID" value="VEL18788.1"/>
    <property type="molecule type" value="Genomic_DNA"/>
</dbReference>
<proteinExistence type="predicted"/>
<reference evidence="2" key="1">
    <citation type="submission" date="2018-11" db="EMBL/GenBank/DDBJ databases">
        <authorList>
            <consortium name="Pathogen Informatics"/>
        </authorList>
    </citation>
    <scope>NUCLEOTIDE SEQUENCE</scope>
</reference>
<organism evidence="2 3">
    <name type="scientific">Protopolystoma xenopodis</name>
    <dbReference type="NCBI Taxonomy" id="117903"/>
    <lineage>
        <taxon>Eukaryota</taxon>
        <taxon>Metazoa</taxon>
        <taxon>Spiralia</taxon>
        <taxon>Lophotrochozoa</taxon>
        <taxon>Platyhelminthes</taxon>
        <taxon>Monogenea</taxon>
        <taxon>Polyopisthocotylea</taxon>
        <taxon>Polystomatidea</taxon>
        <taxon>Polystomatidae</taxon>
        <taxon>Protopolystoma</taxon>
    </lineage>
</organism>
<evidence type="ECO:0000259" key="1">
    <source>
        <dbReference type="SMART" id="SM00685"/>
    </source>
</evidence>
<keyword evidence="3" id="KW-1185">Reference proteome</keyword>
<evidence type="ECO:0000313" key="2">
    <source>
        <dbReference type="EMBL" id="VEL18788.1"/>
    </source>
</evidence>
<gene>
    <name evidence="2" type="ORF">PXEA_LOCUS12228</name>
</gene>
<protein>
    <recommendedName>
        <fullName evidence="1">DM14 domain-containing protein</fullName>
    </recommendedName>
</protein>
<dbReference type="Pfam" id="PF21528">
    <property type="entry name" value="CC2D1A-B_DM14"/>
    <property type="match status" value="1"/>
</dbReference>
<dbReference type="OrthoDB" id="19996at2759"/>
<dbReference type="SMART" id="SM00685">
    <property type="entry name" value="DM14"/>
    <property type="match status" value="1"/>
</dbReference>
<comment type="caution">
    <text evidence="2">The sequence shown here is derived from an EMBL/GenBank/DDBJ whole genome shotgun (WGS) entry which is preliminary data.</text>
</comment>
<dbReference type="Proteomes" id="UP000784294">
    <property type="component" value="Unassembled WGS sequence"/>
</dbReference>
<evidence type="ECO:0000313" key="3">
    <source>
        <dbReference type="Proteomes" id="UP000784294"/>
    </source>
</evidence>
<accession>A0A448WS15</accession>
<dbReference type="PANTHER" id="PTHR13076:SF9">
    <property type="entry name" value="COILED-COIL AND C2 DOMAIN-CONTAINING PROTEIN 1-LIKE"/>
    <property type="match status" value="1"/>
</dbReference>
<sequence length="95" mass="10865">MVSDSMKCELSSLVIFADRSDYDANEASFQFFFYPQKSAELSTDPSKSRRLGRIVKQYEEALQAHQKGQLFPYAELPPPPGFPPFSVQVCRPYHD</sequence>
<name>A0A448WS15_9PLAT</name>
<dbReference type="InterPro" id="IPR006608">
    <property type="entry name" value="CC2D1A/B_DM14"/>
</dbReference>
<feature type="domain" description="DM14" evidence="1">
    <location>
        <begin position="13"/>
        <end position="80"/>
    </location>
</feature>
<dbReference type="PANTHER" id="PTHR13076">
    <property type="entry name" value="COILED-COIL AND C2 DOMAIN-CONTAINING PROTEIN 1-LIKE"/>
    <property type="match status" value="1"/>
</dbReference>
<dbReference type="GO" id="GO:0001227">
    <property type="term" value="F:DNA-binding transcription repressor activity, RNA polymerase II-specific"/>
    <property type="evidence" value="ECO:0007669"/>
    <property type="project" value="InterPro"/>
</dbReference>